<dbReference type="AlphaFoldDB" id="A0A482XRC9"/>
<reference evidence="2 3" key="1">
    <citation type="journal article" date="2017" name="Gigascience">
        <title>Genome sequence of the small brown planthopper, Laodelphax striatellus.</title>
        <authorList>
            <person name="Zhu J."/>
            <person name="Jiang F."/>
            <person name="Wang X."/>
            <person name="Yang P."/>
            <person name="Bao Y."/>
            <person name="Zhao W."/>
            <person name="Wang W."/>
            <person name="Lu H."/>
            <person name="Wang Q."/>
            <person name="Cui N."/>
            <person name="Li J."/>
            <person name="Chen X."/>
            <person name="Luo L."/>
            <person name="Yu J."/>
            <person name="Kang L."/>
            <person name="Cui F."/>
        </authorList>
    </citation>
    <scope>NUCLEOTIDE SEQUENCE [LARGE SCALE GENOMIC DNA]</scope>
    <source>
        <strain evidence="2">Lst14</strain>
    </source>
</reference>
<accession>A0A482XRC9</accession>
<gene>
    <name evidence="2" type="ORF">LSTR_LSTR006201</name>
</gene>
<proteinExistence type="predicted"/>
<dbReference type="OrthoDB" id="10554504at2759"/>
<evidence type="ECO:0000313" key="3">
    <source>
        <dbReference type="Proteomes" id="UP000291343"/>
    </source>
</evidence>
<feature type="signal peptide" evidence="1">
    <location>
        <begin position="1"/>
        <end position="15"/>
    </location>
</feature>
<keyword evidence="1" id="KW-0732">Signal</keyword>
<organism evidence="2 3">
    <name type="scientific">Laodelphax striatellus</name>
    <name type="common">Small brown planthopper</name>
    <name type="synonym">Delphax striatella</name>
    <dbReference type="NCBI Taxonomy" id="195883"/>
    <lineage>
        <taxon>Eukaryota</taxon>
        <taxon>Metazoa</taxon>
        <taxon>Ecdysozoa</taxon>
        <taxon>Arthropoda</taxon>
        <taxon>Hexapoda</taxon>
        <taxon>Insecta</taxon>
        <taxon>Pterygota</taxon>
        <taxon>Neoptera</taxon>
        <taxon>Paraneoptera</taxon>
        <taxon>Hemiptera</taxon>
        <taxon>Auchenorrhyncha</taxon>
        <taxon>Fulgoroidea</taxon>
        <taxon>Delphacidae</taxon>
        <taxon>Criomorphinae</taxon>
        <taxon>Laodelphax</taxon>
    </lineage>
</organism>
<sequence length="362" mass="38920">MKLILLLFLTLLCLSHQKGDIKGAEDVKKFIDKCGWFKQKDPIIIKVNEKNIINIEKEAPGSLPVTANGGQESISSSSSPVSPIENAITLEEIVDQLKDLGTGIIQPISTSNDIVKGVNNGVEEALDSVARAGQAPISAVSNSADEILQQPQMLNEKSIQKSSAIVTGTDTTGEQNPTPETVISVATLPLTAILDPLKQHTLSDGSAAKPNPNELSPITIQSQLASPIQQANPITVAVDTVQLQSPVLATIPMDGKPKLEIYTGPNVNQIQQATNQKQNNHQQSIKFPVPQSQIPQFQNTGFIFGGIFNLIPNLIPQIQQAIPQFVPPVIYPILPKVLTPILPPVVSNIIFPSIPNPQEKNN</sequence>
<dbReference type="EMBL" id="QKKF02002619">
    <property type="protein sequence ID" value="RZF48234.1"/>
    <property type="molecule type" value="Genomic_DNA"/>
</dbReference>
<keyword evidence="3" id="KW-1185">Reference proteome</keyword>
<evidence type="ECO:0000313" key="2">
    <source>
        <dbReference type="EMBL" id="RZF48234.1"/>
    </source>
</evidence>
<feature type="chain" id="PRO_5019781896" evidence="1">
    <location>
        <begin position="16"/>
        <end position="362"/>
    </location>
</feature>
<dbReference type="InParanoid" id="A0A482XRC9"/>
<evidence type="ECO:0000256" key="1">
    <source>
        <dbReference type="SAM" id="SignalP"/>
    </source>
</evidence>
<protein>
    <submittedName>
        <fullName evidence="2">Uncharacterized protein</fullName>
    </submittedName>
</protein>
<name>A0A482XRC9_LAOST</name>
<comment type="caution">
    <text evidence="2">The sequence shown here is derived from an EMBL/GenBank/DDBJ whole genome shotgun (WGS) entry which is preliminary data.</text>
</comment>
<dbReference type="Proteomes" id="UP000291343">
    <property type="component" value="Unassembled WGS sequence"/>
</dbReference>